<accession>A0ABS2LIF7</accession>
<dbReference type="RefSeq" id="WP_205307975.1">
    <property type="nucleotide sequence ID" value="NZ_BAAAVF010000007.1"/>
</dbReference>
<proteinExistence type="predicted"/>
<organism evidence="1 2">
    <name type="scientific">Oerskovia jenensis</name>
    <dbReference type="NCBI Taxonomy" id="162169"/>
    <lineage>
        <taxon>Bacteria</taxon>
        <taxon>Bacillati</taxon>
        <taxon>Actinomycetota</taxon>
        <taxon>Actinomycetes</taxon>
        <taxon>Micrococcales</taxon>
        <taxon>Cellulomonadaceae</taxon>
        <taxon>Oerskovia</taxon>
    </lineage>
</organism>
<keyword evidence="2" id="KW-1185">Reference proteome</keyword>
<reference evidence="1 2" key="1">
    <citation type="submission" date="2021-01" db="EMBL/GenBank/DDBJ databases">
        <title>Sequencing the genomes of 1000 actinobacteria strains.</title>
        <authorList>
            <person name="Klenk H.-P."/>
        </authorList>
    </citation>
    <scope>NUCLEOTIDE SEQUENCE [LARGE SCALE GENOMIC DNA]</scope>
    <source>
        <strain evidence="1 2">DSM 46000</strain>
    </source>
</reference>
<comment type="caution">
    <text evidence="1">The sequence shown here is derived from an EMBL/GenBank/DDBJ whole genome shotgun (WGS) entry which is preliminary data.</text>
</comment>
<protein>
    <submittedName>
        <fullName evidence="1">Uncharacterized protein</fullName>
    </submittedName>
</protein>
<evidence type="ECO:0000313" key="1">
    <source>
        <dbReference type="EMBL" id="MBM7480162.1"/>
    </source>
</evidence>
<gene>
    <name evidence="1" type="ORF">JOD49_003082</name>
</gene>
<sequence length="142" mass="14537">MFGFLKRRRPAPLPVQALAAIVDQDPAPEYSALDHADGLPRRVSELHFGAGATAATEDEAIVMALGALEQHGPREAAAVLEGFVSVRECVADVTAVPDTGLLGSLLADADARQKGITSSLATEVMVTPDGGLVHGNLTGGAA</sequence>
<dbReference type="EMBL" id="JAFBBO010000001">
    <property type="protein sequence ID" value="MBM7480162.1"/>
    <property type="molecule type" value="Genomic_DNA"/>
</dbReference>
<evidence type="ECO:0000313" key="2">
    <source>
        <dbReference type="Proteomes" id="UP000698059"/>
    </source>
</evidence>
<dbReference type="Proteomes" id="UP000698059">
    <property type="component" value="Unassembled WGS sequence"/>
</dbReference>
<name>A0ABS2LIF7_9CELL</name>